<evidence type="ECO:0000256" key="1">
    <source>
        <dbReference type="SAM" id="MobiDB-lite"/>
    </source>
</evidence>
<keyword evidence="2" id="KW-0121">Carboxypeptidase</keyword>
<name>A0A2H4UTN4_9VIRU</name>
<keyword evidence="3" id="KW-1185">Reference proteome</keyword>
<dbReference type="Proteomes" id="UP000240325">
    <property type="component" value="Segment"/>
</dbReference>
<feature type="compositionally biased region" description="Basic residues" evidence="1">
    <location>
        <begin position="81"/>
        <end position="90"/>
    </location>
</feature>
<feature type="region of interest" description="Disordered" evidence="1">
    <location>
        <begin position="71"/>
        <end position="105"/>
    </location>
</feature>
<protein>
    <submittedName>
        <fullName evidence="2">M3 carboxypeptidase domain-containing protein</fullName>
    </submittedName>
</protein>
<dbReference type="EMBL" id="MF782455">
    <property type="protein sequence ID" value="ATZ80217.1"/>
    <property type="molecule type" value="Genomic_DNA"/>
</dbReference>
<feature type="region of interest" description="Disordered" evidence="1">
    <location>
        <begin position="1"/>
        <end position="23"/>
    </location>
</feature>
<dbReference type="GO" id="GO:0004180">
    <property type="term" value="F:carboxypeptidase activity"/>
    <property type="evidence" value="ECO:0007669"/>
    <property type="project" value="UniProtKB-KW"/>
</dbReference>
<feature type="compositionally biased region" description="Polar residues" evidence="1">
    <location>
        <begin position="92"/>
        <end position="105"/>
    </location>
</feature>
<reference evidence="2" key="1">
    <citation type="journal article" date="2017" name="Elife">
        <title>The kinetoplastid-infecting Bodo saltans virus (BsV), a window into the most abundant giant viruses in the sea.</title>
        <authorList>
            <person name="Deeg C.M."/>
            <person name="Chow C.-E.T."/>
            <person name="Suttle C.A."/>
        </authorList>
    </citation>
    <scope>NUCLEOTIDE SEQUENCE</scope>
    <source>
        <strain evidence="2">NG1</strain>
    </source>
</reference>
<gene>
    <name evidence="2" type="ORF">BMW23_0158</name>
</gene>
<accession>A0A2H4UTN4</accession>
<organism evidence="2">
    <name type="scientific">Bodo saltans virus</name>
    <dbReference type="NCBI Taxonomy" id="2024608"/>
    <lineage>
        <taxon>Viruses</taxon>
        <taxon>Varidnaviria</taxon>
        <taxon>Bamfordvirae</taxon>
        <taxon>Nucleocytoviricota</taxon>
        <taxon>Megaviricetes</taxon>
        <taxon>Imitervirales</taxon>
        <taxon>Mimiviridae</taxon>
        <taxon>Klosneuvirinae</taxon>
        <taxon>Theiavirus</taxon>
        <taxon>Theiavirus salishense</taxon>
    </lineage>
</organism>
<sequence>MSDIKIQRVPRRPYLSKKFSDNPEKVKEYQKQCSTYPQKLANYHTWIAQNQDLIEQRNAYSKFLFERRRAHKRSYRDTRNHTHRDMRKNAKPVSSTGTIAIESSE</sequence>
<evidence type="ECO:0000313" key="2">
    <source>
        <dbReference type="EMBL" id="ATZ80217.1"/>
    </source>
</evidence>
<keyword evidence="2" id="KW-0645">Protease</keyword>
<proteinExistence type="predicted"/>
<evidence type="ECO:0000313" key="3">
    <source>
        <dbReference type="Proteomes" id="UP000240325"/>
    </source>
</evidence>
<keyword evidence="2" id="KW-0378">Hydrolase</keyword>